<evidence type="ECO:0000256" key="8">
    <source>
        <dbReference type="ARBA" id="ARBA00033426"/>
    </source>
</evidence>
<evidence type="ECO:0000256" key="6">
    <source>
        <dbReference type="ARBA" id="ARBA00022801"/>
    </source>
</evidence>
<dbReference type="EC" id="3.2.2.21" evidence="4"/>
<dbReference type="AlphaFoldDB" id="A0A9R0IXG6"/>
<name>A0A9R0IXG6_SPIOL</name>
<keyword evidence="6" id="KW-0378">Hydrolase</keyword>
<dbReference type="OrthoDB" id="6353017at2759"/>
<dbReference type="FunFam" id="3.10.300.10:FF:000001">
    <property type="entry name" value="Putative 3-methyladenine DNA glycosylase"/>
    <property type="match status" value="1"/>
</dbReference>
<dbReference type="GO" id="GO:0006284">
    <property type="term" value="P:base-excision repair"/>
    <property type="evidence" value="ECO:0000318"/>
    <property type="project" value="GO_Central"/>
</dbReference>
<dbReference type="NCBIfam" id="TIGR00567">
    <property type="entry name" value="3mg"/>
    <property type="match status" value="1"/>
</dbReference>
<keyword evidence="5" id="KW-0227">DNA damage</keyword>
<dbReference type="RefSeq" id="XP_021857346.1">
    <property type="nucleotide sequence ID" value="XM_022001654.2"/>
</dbReference>
<evidence type="ECO:0000313" key="11">
    <source>
        <dbReference type="RefSeq" id="XP_021857346.1"/>
    </source>
</evidence>
<accession>A0A9R0IXG6</accession>
<proteinExistence type="inferred from homology"/>
<dbReference type="KEGG" id="soe:110796595"/>
<dbReference type="PANTHER" id="PTHR10429:SF0">
    <property type="entry name" value="DNA-3-METHYLADENINE GLYCOSYLASE"/>
    <property type="match status" value="1"/>
</dbReference>
<dbReference type="InterPro" id="IPR003180">
    <property type="entry name" value="MPG"/>
</dbReference>
<gene>
    <name evidence="11" type="primary">LOC110796595</name>
</gene>
<evidence type="ECO:0000256" key="3">
    <source>
        <dbReference type="ARBA" id="ARBA00009232"/>
    </source>
</evidence>
<comment type="similarity">
    <text evidence="3">Belongs to the DNA glycosylase MPG family.</text>
</comment>
<comment type="catalytic activity">
    <reaction evidence="1">
        <text>Hydrolysis of alkylated DNA, releasing 3-methyladenine, 3-methylguanine, 7-methylguanine and 7-methyladenine.</text>
        <dbReference type="EC" id="3.2.2.21"/>
    </reaction>
</comment>
<evidence type="ECO:0000313" key="10">
    <source>
        <dbReference type="Proteomes" id="UP000813463"/>
    </source>
</evidence>
<dbReference type="SUPFAM" id="SSF50486">
    <property type="entry name" value="FMT C-terminal domain-like"/>
    <property type="match status" value="1"/>
</dbReference>
<evidence type="ECO:0000256" key="4">
    <source>
        <dbReference type="ARBA" id="ARBA00012000"/>
    </source>
</evidence>
<reference evidence="11" key="2">
    <citation type="submission" date="2025-08" db="UniProtKB">
        <authorList>
            <consortium name="RefSeq"/>
        </authorList>
    </citation>
    <scope>IDENTIFICATION</scope>
    <source>
        <tissue evidence="11">Leaf</tissue>
    </source>
</reference>
<evidence type="ECO:0000256" key="2">
    <source>
        <dbReference type="ARBA" id="ARBA00002421"/>
    </source>
</evidence>
<sequence length="280" mass="30466">MLLLLLPTNIQLLPSQLRCRWAPMTGPERSKLRSKSNSGENLSQAKLKIRATKSKSKSKSKSKVPLSPEHPISNISEIDQQNLVILGPDFCSVDALDLAPLLLGKYLRRDDVILQITEVEAYRPNDSACHGRFGNTARTAPVFGPCGHAYVYLCYGLHMMLNIVADKEGVGAAVLIRSCAPISGLTTIQQRRGQITNKPVLLAGPGKVGQALGLSTEWSNHPLYVPGGLELLDGPKPEKILVGPRVGINYALPEHVNALWRFAVAGSPWISAPKNTLRFP</sequence>
<evidence type="ECO:0000256" key="5">
    <source>
        <dbReference type="ARBA" id="ARBA00022763"/>
    </source>
</evidence>
<evidence type="ECO:0000256" key="9">
    <source>
        <dbReference type="SAM" id="MobiDB-lite"/>
    </source>
</evidence>
<keyword evidence="10" id="KW-1185">Reference proteome</keyword>
<dbReference type="GeneID" id="110796595"/>
<dbReference type="GO" id="GO:0003677">
    <property type="term" value="F:DNA binding"/>
    <property type="evidence" value="ECO:0007669"/>
    <property type="project" value="InterPro"/>
</dbReference>
<keyword evidence="7" id="KW-0234">DNA repair</keyword>
<dbReference type="HAMAP" id="MF_00527">
    <property type="entry name" value="3MGH"/>
    <property type="match status" value="1"/>
</dbReference>
<evidence type="ECO:0000256" key="7">
    <source>
        <dbReference type="ARBA" id="ARBA00023204"/>
    </source>
</evidence>
<dbReference type="Pfam" id="PF02245">
    <property type="entry name" value="Pur_DNA_glyco"/>
    <property type="match status" value="1"/>
</dbReference>
<feature type="compositionally biased region" description="Polar residues" evidence="9">
    <location>
        <begin position="35"/>
        <end position="44"/>
    </location>
</feature>
<dbReference type="Proteomes" id="UP000813463">
    <property type="component" value="Chromosome 3"/>
</dbReference>
<organism evidence="10 11">
    <name type="scientific">Spinacia oleracea</name>
    <name type="common">Spinach</name>
    <dbReference type="NCBI Taxonomy" id="3562"/>
    <lineage>
        <taxon>Eukaryota</taxon>
        <taxon>Viridiplantae</taxon>
        <taxon>Streptophyta</taxon>
        <taxon>Embryophyta</taxon>
        <taxon>Tracheophyta</taxon>
        <taxon>Spermatophyta</taxon>
        <taxon>Magnoliopsida</taxon>
        <taxon>eudicotyledons</taxon>
        <taxon>Gunneridae</taxon>
        <taxon>Pentapetalae</taxon>
        <taxon>Caryophyllales</taxon>
        <taxon>Chenopodiaceae</taxon>
        <taxon>Chenopodioideae</taxon>
        <taxon>Anserineae</taxon>
        <taxon>Spinacia</taxon>
    </lineage>
</organism>
<comment type="function">
    <text evidence="2">Hydrolysis of the deoxyribose N-glycosidic bond to excise 3-methyladenine, and 7-methylguanine from the damaged DNA polymer formed by alkylation lesions.</text>
</comment>
<feature type="compositionally biased region" description="Basic residues" evidence="9">
    <location>
        <begin position="47"/>
        <end position="62"/>
    </location>
</feature>
<dbReference type="Gene3D" id="3.10.300.10">
    <property type="entry name" value="Methylpurine-DNA glycosylase (MPG)"/>
    <property type="match status" value="1"/>
</dbReference>
<reference evidence="10" key="1">
    <citation type="journal article" date="2021" name="Nat. Commun.">
        <title>Genomic analyses provide insights into spinach domestication and the genetic basis of agronomic traits.</title>
        <authorList>
            <person name="Cai X."/>
            <person name="Sun X."/>
            <person name="Xu C."/>
            <person name="Sun H."/>
            <person name="Wang X."/>
            <person name="Ge C."/>
            <person name="Zhang Z."/>
            <person name="Wang Q."/>
            <person name="Fei Z."/>
            <person name="Jiao C."/>
            <person name="Wang Q."/>
        </authorList>
    </citation>
    <scope>NUCLEOTIDE SEQUENCE [LARGE SCALE GENOMIC DNA]</scope>
    <source>
        <strain evidence="10">cv. Varoflay</strain>
    </source>
</reference>
<dbReference type="InterPro" id="IPR036995">
    <property type="entry name" value="MPG_sf"/>
</dbReference>
<dbReference type="InterPro" id="IPR011034">
    <property type="entry name" value="Formyl_transferase-like_C_sf"/>
</dbReference>
<dbReference type="CDD" id="cd00540">
    <property type="entry name" value="AAG"/>
    <property type="match status" value="1"/>
</dbReference>
<feature type="region of interest" description="Disordered" evidence="9">
    <location>
        <begin position="26"/>
        <end position="72"/>
    </location>
</feature>
<evidence type="ECO:0000256" key="1">
    <source>
        <dbReference type="ARBA" id="ARBA00000086"/>
    </source>
</evidence>
<protein>
    <recommendedName>
        <fullName evidence="4">DNA-3-methyladenine glycosylase II</fullName>
        <ecNumber evidence="4">3.2.2.21</ecNumber>
    </recommendedName>
    <alternativeName>
        <fullName evidence="8">3-methyladenine DNA glycosidase</fullName>
    </alternativeName>
</protein>
<dbReference type="GO" id="GO:0003905">
    <property type="term" value="F:alkylbase DNA N-glycosylase activity"/>
    <property type="evidence" value="ECO:0000318"/>
    <property type="project" value="GO_Central"/>
</dbReference>
<dbReference type="PANTHER" id="PTHR10429">
    <property type="entry name" value="DNA-3-METHYLADENINE GLYCOSYLASE"/>
    <property type="match status" value="1"/>
</dbReference>